<evidence type="ECO:0000313" key="2">
    <source>
        <dbReference type="EMBL" id="CAE6713977.1"/>
    </source>
</evidence>
<feature type="transmembrane region" description="Helical" evidence="1">
    <location>
        <begin position="49"/>
        <end position="68"/>
    </location>
</feature>
<proteinExistence type="predicted"/>
<feature type="transmembrane region" description="Helical" evidence="1">
    <location>
        <begin position="148"/>
        <end position="167"/>
    </location>
</feature>
<accession>A0ABN7KV23</accession>
<keyword evidence="1" id="KW-0472">Membrane</keyword>
<dbReference type="RefSeq" id="WP_211610175.1">
    <property type="nucleotide sequence ID" value="NZ_CAJNBK010000002.1"/>
</dbReference>
<gene>
    <name evidence="2" type="ORF">R69888_01283</name>
</gene>
<reference evidence="2 3" key="1">
    <citation type="submission" date="2021-02" db="EMBL/GenBank/DDBJ databases">
        <authorList>
            <person name="Vanwijnsberghe S."/>
        </authorList>
    </citation>
    <scope>NUCLEOTIDE SEQUENCE [LARGE SCALE GENOMIC DNA]</scope>
    <source>
        <strain evidence="2 3">LMG 31837</strain>
    </source>
</reference>
<evidence type="ECO:0000313" key="3">
    <source>
        <dbReference type="Proteomes" id="UP000672526"/>
    </source>
</evidence>
<keyword evidence="1" id="KW-0812">Transmembrane</keyword>
<name>A0ABN7KV23_9BURK</name>
<dbReference type="Proteomes" id="UP000672526">
    <property type="component" value="Unassembled WGS sequence"/>
</dbReference>
<keyword evidence="1" id="KW-1133">Transmembrane helix</keyword>
<comment type="caution">
    <text evidence="2">The sequence shown here is derived from an EMBL/GenBank/DDBJ whole genome shotgun (WGS) entry which is preliminary data.</text>
</comment>
<feature type="transmembrane region" description="Helical" evidence="1">
    <location>
        <begin position="179"/>
        <end position="200"/>
    </location>
</feature>
<organism evidence="2 3">
    <name type="scientific">Paraburkholderia haematera</name>
    <dbReference type="NCBI Taxonomy" id="2793077"/>
    <lineage>
        <taxon>Bacteria</taxon>
        <taxon>Pseudomonadati</taxon>
        <taxon>Pseudomonadota</taxon>
        <taxon>Betaproteobacteria</taxon>
        <taxon>Burkholderiales</taxon>
        <taxon>Burkholderiaceae</taxon>
        <taxon>Paraburkholderia</taxon>
    </lineage>
</organism>
<sequence>MTVDTRDEEDYSRYWNSRTFNEFSSPHIVAWKLARSAIEHENSLVNHRMTWFLLSQAFLFSAFVGVFIGPKDPASEFEPLRPYLLIAVGLFAAYVCLVTNDGLQRAFVALEGITTNYNSLIDQYGDDPIVPRALHYWIKPTLIHQQKLPVATLLLWIALLATCGAYSSSALRAIFSNFGIKGALILLATVVLITLGFLLGSHFSRHPHRP</sequence>
<dbReference type="EMBL" id="CAJNBK010000002">
    <property type="protein sequence ID" value="CAE6713977.1"/>
    <property type="molecule type" value="Genomic_DNA"/>
</dbReference>
<keyword evidence="3" id="KW-1185">Reference proteome</keyword>
<protein>
    <submittedName>
        <fullName evidence="2">Uncharacterized protein</fullName>
    </submittedName>
</protein>
<feature type="transmembrane region" description="Helical" evidence="1">
    <location>
        <begin position="80"/>
        <end position="97"/>
    </location>
</feature>
<evidence type="ECO:0000256" key="1">
    <source>
        <dbReference type="SAM" id="Phobius"/>
    </source>
</evidence>